<dbReference type="Pfam" id="PF01844">
    <property type="entry name" value="HNH"/>
    <property type="match status" value="1"/>
</dbReference>
<sequence>MARKVCASAGCRNITTKRFCSQCQIKVDIRDKESAKKRAKKSAKRYDPKYQAFYKSPEWKALRERKIKQEPLCETCKDNGFIREGQDVDHVIEIKDDFSLRLDITNLRTLCRSCHVHKTVKVRKAREEKNVGRMGW</sequence>
<dbReference type="GO" id="GO:0016787">
    <property type="term" value="F:hydrolase activity"/>
    <property type="evidence" value="ECO:0007669"/>
    <property type="project" value="UniProtKB-KW"/>
</dbReference>
<comment type="similarity">
    <text evidence="3">Belongs to the HNH nuclease family.</text>
</comment>
<proteinExistence type="inferred from homology"/>
<dbReference type="Gene3D" id="1.10.30.50">
    <property type="match status" value="1"/>
</dbReference>
<evidence type="ECO:0000313" key="6">
    <source>
        <dbReference type="EMBL" id="KAB0285456.1"/>
    </source>
</evidence>
<dbReference type="CDD" id="cd00085">
    <property type="entry name" value="HNHc"/>
    <property type="match status" value="1"/>
</dbReference>
<dbReference type="GO" id="GO:0008270">
    <property type="term" value="F:zinc ion binding"/>
    <property type="evidence" value="ECO:0007669"/>
    <property type="project" value="InterPro"/>
</dbReference>
<dbReference type="EMBL" id="VWSE01000010">
    <property type="protein sequence ID" value="KAB0285456.1"/>
    <property type="molecule type" value="Genomic_DNA"/>
</dbReference>
<evidence type="ECO:0000259" key="5">
    <source>
        <dbReference type="SMART" id="SM00507"/>
    </source>
</evidence>
<dbReference type="SMART" id="SM00507">
    <property type="entry name" value="HNHc"/>
    <property type="match status" value="1"/>
</dbReference>
<dbReference type="PANTHER" id="PTHR41286:SF1">
    <property type="entry name" value="HNH NUCLEASE YAJD-RELATED"/>
    <property type="match status" value="1"/>
</dbReference>
<dbReference type="GO" id="GO:0004519">
    <property type="term" value="F:endonuclease activity"/>
    <property type="evidence" value="ECO:0007669"/>
    <property type="project" value="UniProtKB-KW"/>
</dbReference>
<feature type="domain" description="HNH nuclease" evidence="5">
    <location>
        <begin position="61"/>
        <end position="116"/>
    </location>
</feature>
<keyword evidence="2" id="KW-0378">Hydrolase</keyword>
<dbReference type="GO" id="GO:0005829">
    <property type="term" value="C:cytosol"/>
    <property type="evidence" value="ECO:0007669"/>
    <property type="project" value="TreeGrafter"/>
</dbReference>
<dbReference type="InterPro" id="IPR003615">
    <property type="entry name" value="HNH_nuc"/>
</dbReference>
<keyword evidence="1" id="KW-0540">Nuclease</keyword>
<evidence type="ECO:0000256" key="1">
    <source>
        <dbReference type="ARBA" id="ARBA00022722"/>
    </source>
</evidence>
<dbReference type="RefSeq" id="WP_150873157.1">
    <property type="nucleotide sequence ID" value="NZ_VWSE01000010.1"/>
</dbReference>
<dbReference type="GO" id="GO:0003676">
    <property type="term" value="F:nucleic acid binding"/>
    <property type="evidence" value="ECO:0007669"/>
    <property type="project" value="InterPro"/>
</dbReference>
<evidence type="ECO:0000313" key="7">
    <source>
        <dbReference type="Proteomes" id="UP000326789"/>
    </source>
</evidence>
<name>A0A5N3QTD8_9VIBR</name>
<evidence type="ECO:0000256" key="3">
    <source>
        <dbReference type="ARBA" id="ARBA00038412"/>
    </source>
</evidence>
<accession>A0A5N3QTD8</accession>
<dbReference type="PANTHER" id="PTHR41286">
    <property type="entry name" value="HNH NUCLEASE YAJD-RELATED"/>
    <property type="match status" value="1"/>
</dbReference>
<reference evidence="6 7" key="1">
    <citation type="submission" date="2019-09" db="EMBL/GenBank/DDBJ databases">
        <title>Whole genome sequence of Vibrio fortis.</title>
        <authorList>
            <person name="Das S.K."/>
        </authorList>
    </citation>
    <scope>NUCLEOTIDE SEQUENCE [LARGE SCALE GENOMIC DNA]</scope>
    <source>
        <strain evidence="6 7">AN60</strain>
    </source>
</reference>
<dbReference type="InterPro" id="IPR002711">
    <property type="entry name" value="HNH"/>
</dbReference>
<organism evidence="6 7">
    <name type="scientific">Vibrio fortis</name>
    <dbReference type="NCBI Taxonomy" id="212667"/>
    <lineage>
        <taxon>Bacteria</taxon>
        <taxon>Pseudomonadati</taxon>
        <taxon>Pseudomonadota</taxon>
        <taxon>Gammaproteobacteria</taxon>
        <taxon>Vibrionales</taxon>
        <taxon>Vibrionaceae</taxon>
        <taxon>Vibrio</taxon>
    </lineage>
</organism>
<dbReference type="AlphaFoldDB" id="A0A5N3QTD8"/>
<protein>
    <recommendedName>
        <fullName evidence="4">Putative HNH nuclease YajD</fullName>
    </recommendedName>
</protein>
<keyword evidence="6" id="KW-0255">Endonuclease</keyword>
<evidence type="ECO:0000256" key="2">
    <source>
        <dbReference type="ARBA" id="ARBA00022801"/>
    </source>
</evidence>
<comment type="caution">
    <text evidence="6">The sequence shown here is derived from an EMBL/GenBank/DDBJ whole genome shotgun (WGS) entry which is preliminary data.</text>
</comment>
<evidence type="ECO:0000256" key="4">
    <source>
        <dbReference type="ARBA" id="ARBA00040194"/>
    </source>
</evidence>
<gene>
    <name evidence="6" type="ORF">F2P58_23365</name>
</gene>
<dbReference type="Proteomes" id="UP000326789">
    <property type="component" value="Unassembled WGS sequence"/>
</dbReference>